<proteinExistence type="inferred from homology"/>
<dbReference type="GO" id="GO:0005615">
    <property type="term" value="C:extracellular space"/>
    <property type="evidence" value="ECO:0007669"/>
    <property type="project" value="TreeGrafter"/>
</dbReference>
<dbReference type="FunFam" id="1.25.50.20:FF:000005">
    <property type="entry name" value="Aminopeptidase N-like protein"/>
    <property type="match status" value="1"/>
</dbReference>
<dbReference type="GO" id="GO:0042277">
    <property type="term" value="F:peptide binding"/>
    <property type="evidence" value="ECO:0007669"/>
    <property type="project" value="TreeGrafter"/>
</dbReference>
<dbReference type="FunFam" id="2.60.40.1910:FF:000003">
    <property type="entry name" value="Aminopeptidase"/>
    <property type="match status" value="1"/>
</dbReference>
<comment type="caution">
    <text evidence="24">The sequence shown here is derived from an EMBL/GenBank/DDBJ whole genome shotgun (WGS) entry which is preliminary data.</text>
</comment>
<evidence type="ECO:0000313" key="24">
    <source>
        <dbReference type="EMBL" id="KAK9695210.1"/>
    </source>
</evidence>
<dbReference type="GO" id="GO:0098552">
    <property type="term" value="C:side of membrane"/>
    <property type="evidence" value="ECO:0007669"/>
    <property type="project" value="UniProtKB-KW"/>
</dbReference>
<evidence type="ECO:0000256" key="8">
    <source>
        <dbReference type="ARBA" id="ARBA00022723"/>
    </source>
</evidence>
<feature type="domain" description="Aminopeptidase N-like N-terminal" evidence="23">
    <location>
        <begin position="176"/>
        <end position="365"/>
    </location>
</feature>
<keyword evidence="15" id="KW-0325">Glycoprotein</keyword>
<evidence type="ECO:0000256" key="5">
    <source>
        <dbReference type="ARBA" id="ARBA00022622"/>
    </source>
</evidence>
<dbReference type="SUPFAM" id="SSF63737">
    <property type="entry name" value="Leukotriene A4 hydrolase N-terminal domain"/>
    <property type="match status" value="1"/>
</dbReference>
<dbReference type="Gene3D" id="2.60.40.1910">
    <property type="match status" value="1"/>
</dbReference>
<accession>A0AAW1IYQ2</accession>
<feature type="domain" description="Peptidase M1 membrane alanine aminopeptidase" evidence="21">
    <location>
        <begin position="400"/>
        <end position="619"/>
    </location>
</feature>
<keyword evidence="4" id="KW-0031">Aminopeptidase</keyword>
<keyword evidence="25" id="KW-1185">Reference proteome</keyword>
<dbReference type="Gene3D" id="1.25.50.20">
    <property type="match status" value="1"/>
</dbReference>
<evidence type="ECO:0000256" key="19">
    <source>
        <dbReference type="PIRSR" id="PIRSR634016-4"/>
    </source>
</evidence>
<evidence type="ECO:0000256" key="14">
    <source>
        <dbReference type="ARBA" id="ARBA00023136"/>
    </source>
</evidence>
<evidence type="ECO:0000259" key="21">
    <source>
        <dbReference type="Pfam" id="PF01433"/>
    </source>
</evidence>
<dbReference type="PANTHER" id="PTHR11533:SF299">
    <property type="entry name" value="AMINOPEPTIDASE"/>
    <property type="match status" value="1"/>
</dbReference>
<reference evidence="24 25" key="1">
    <citation type="journal article" date="2024" name="BMC Genomics">
        <title>De novo assembly and annotation of Popillia japonica's genome with initial clues to its potential as an invasive pest.</title>
        <authorList>
            <person name="Cucini C."/>
            <person name="Boschi S."/>
            <person name="Funari R."/>
            <person name="Cardaioli E."/>
            <person name="Iannotti N."/>
            <person name="Marturano G."/>
            <person name="Paoli F."/>
            <person name="Bruttini M."/>
            <person name="Carapelli A."/>
            <person name="Frati F."/>
            <person name="Nardi F."/>
        </authorList>
    </citation>
    <scope>NUCLEOTIDE SEQUENCE [LARGE SCALE GENOMIC DNA]</scope>
    <source>
        <strain evidence="24">DMR45628</strain>
    </source>
</reference>
<keyword evidence="16" id="KW-0449">Lipoprotein</keyword>
<keyword evidence="7 20" id="KW-0812">Transmembrane</keyword>
<dbReference type="GO" id="GO:0008270">
    <property type="term" value="F:zinc ion binding"/>
    <property type="evidence" value="ECO:0007669"/>
    <property type="project" value="InterPro"/>
</dbReference>
<feature type="active site" description="Proton acceptor" evidence="17">
    <location>
        <position position="473"/>
    </location>
</feature>
<comment type="cofactor">
    <cofactor evidence="18">
        <name>Zn(2+)</name>
        <dbReference type="ChEBI" id="CHEBI:29105"/>
    </cofactor>
    <text evidence="18">Binds 1 zinc ion per subunit.</text>
</comment>
<dbReference type="InterPro" id="IPR034016">
    <property type="entry name" value="M1_APN-typ"/>
</dbReference>
<feature type="binding site" evidence="18">
    <location>
        <position position="495"/>
    </location>
    <ligand>
        <name>Zn(2+)</name>
        <dbReference type="ChEBI" id="CHEBI:29105"/>
        <note>catalytic</note>
    </ligand>
</feature>
<comment type="subcellular location">
    <subcellularLocation>
        <location evidence="2">Cell membrane</location>
        <topology evidence="2">Lipid-anchor</topology>
        <topology evidence="2">GPI-anchor</topology>
    </subcellularLocation>
    <subcellularLocation>
        <location evidence="1">Membrane</location>
        <topology evidence="1">Single-pass type II membrane protein</topology>
    </subcellularLocation>
</comment>
<dbReference type="Gene3D" id="1.10.390.10">
    <property type="entry name" value="Neutral Protease Domain 2"/>
    <property type="match status" value="1"/>
</dbReference>
<sequence>MPSTNAGTGDAIRMEPLGKYKQTQNGNIRQQVIVEGRSQEQLVKVSVVTGVNNIQAVVWRKGGTSVMSEQDVDDVAFLTGTDSPAGQTKKSLYENNGVAACSQKKALFITAIVFALLLTVALIIAYTGPQSDCTCAGEKPPNYIDDAWNVTKVFVPKATNGQVFPWNNVRLPTFAKPIRYNITIHPNLTTHEVKGQVSIEFYIEKDTNFIVLHSKNLTITDKLVQDKKGHTLRITKLLEYPTAQQLYIEIKDKFRKRNNYTMSLRYTSKLNKEFEGFYISSYINKDGERRYLATTHFEPTYARAAFPCFDEPQFKAKFKMSIFRDRFHIALFNMPVVTTEDVGFYMGTGLLRDDFQESVEMSTYLVAFIICDYTHLNKQTGKGVSVSVYTPPPFISQASFALDTATHIMDFFDDFFMVPYPLPKQDLIVIPDFATGAMENWGLITYRDTAILYDPIETSTASHQWVAVVIAHELAHQWFGNLVTMKWWNDLWLNEGFASFLEYLGVDSIFPEWKMMEQFILDKTQPALALDALVSSHPISVSVHDPSEIEAIFDTISYSKGASILHMLGKFLQQETLQNGLNDYLNTYKYSNADTKELWSIFSRNTNQSLDIKIIMDTWTNQMGFPLITLKREENEIIATQERFLLTTDDMNSTSRLLPPSKYDYKWYVPLTYFVDNDTTVYNIWMNMTDVRFEIDPEVKWVKVNVNQSGFYRVMYDENMWTEIIETLRRNHTIFNAADRANLIDDAFTLCRAGLLNASVPLELSLYLLNERDYVPWATAIGHFQSWSRRLSEALPYKLFLQYMRTLLTPVTKYVGWHQKGSHLDRLMRTDVLSNAVLCELNDTVTHARNLFQNWMSKGEPIPSDLKEVVYSAGIKYGGLPEWEHCWSVYNSTTVPSEKKLLLKALGVASDPWLLYRYLLETLDSNMVKPQDVKTVLGVVAGNPEGRLLAWRHLKAYWPTMQSLFGNSTFMMGSLISAVTAHLSTPYDYYEVSTYFSDMDVGSAQRALKQSLETIKLNINWVSQNGPEIYTWLRNYFSGPKV</sequence>
<evidence type="ECO:0000256" key="9">
    <source>
        <dbReference type="ARBA" id="ARBA00022801"/>
    </source>
</evidence>
<evidence type="ECO:0000256" key="2">
    <source>
        <dbReference type="ARBA" id="ARBA00004609"/>
    </source>
</evidence>
<keyword evidence="14 20" id="KW-0472">Membrane</keyword>
<dbReference type="Proteomes" id="UP001458880">
    <property type="component" value="Unassembled WGS sequence"/>
</dbReference>
<dbReference type="FunFam" id="2.60.40.1730:FF:000001">
    <property type="entry name" value="Leucyl-cystinyl aminopeptidase"/>
    <property type="match status" value="1"/>
</dbReference>
<dbReference type="GO" id="GO:0005737">
    <property type="term" value="C:cytoplasm"/>
    <property type="evidence" value="ECO:0007669"/>
    <property type="project" value="TreeGrafter"/>
</dbReference>
<keyword evidence="9" id="KW-0378">Hydrolase</keyword>
<evidence type="ECO:0000256" key="20">
    <source>
        <dbReference type="SAM" id="Phobius"/>
    </source>
</evidence>
<dbReference type="InterPro" id="IPR050344">
    <property type="entry name" value="Peptidase_M1_aminopeptidases"/>
</dbReference>
<evidence type="ECO:0000256" key="13">
    <source>
        <dbReference type="ARBA" id="ARBA00023049"/>
    </source>
</evidence>
<dbReference type="CDD" id="cd09601">
    <property type="entry name" value="M1_APN-Q_like"/>
    <property type="match status" value="1"/>
</dbReference>
<dbReference type="GO" id="GO:0070006">
    <property type="term" value="F:metalloaminopeptidase activity"/>
    <property type="evidence" value="ECO:0007669"/>
    <property type="project" value="TreeGrafter"/>
</dbReference>
<evidence type="ECO:0000256" key="6">
    <source>
        <dbReference type="ARBA" id="ARBA00022670"/>
    </source>
</evidence>
<keyword evidence="11" id="KW-0735">Signal-anchor</keyword>
<keyword evidence="12 20" id="KW-1133">Transmembrane helix</keyword>
<evidence type="ECO:0000256" key="4">
    <source>
        <dbReference type="ARBA" id="ARBA00022438"/>
    </source>
</evidence>
<dbReference type="InterPro" id="IPR001930">
    <property type="entry name" value="Peptidase_M1"/>
</dbReference>
<keyword evidence="13" id="KW-0482">Metalloprotease</keyword>
<gene>
    <name evidence="24" type="ORF">QE152_g33017</name>
</gene>
<dbReference type="InterPro" id="IPR042097">
    <property type="entry name" value="Aminopeptidase_N-like_N_sf"/>
</dbReference>
<dbReference type="GO" id="GO:0005886">
    <property type="term" value="C:plasma membrane"/>
    <property type="evidence" value="ECO:0007669"/>
    <property type="project" value="UniProtKB-SubCell"/>
</dbReference>
<dbReference type="Gene3D" id="2.60.40.1730">
    <property type="entry name" value="tricorn interacting facor f3 domain"/>
    <property type="match status" value="1"/>
</dbReference>
<dbReference type="EMBL" id="JASPKY010000488">
    <property type="protein sequence ID" value="KAK9695210.1"/>
    <property type="molecule type" value="Genomic_DNA"/>
</dbReference>
<feature type="binding site" evidence="18">
    <location>
        <position position="476"/>
    </location>
    <ligand>
        <name>Zn(2+)</name>
        <dbReference type="ChEBI" id="CHEBI:29105"/>
        <note>catalytic</note>
    </ligand>
</feature>
<feature type="site" description="Transition state stabilizer" evidence="19">
    <location>
        <position position="558"/>
    </location>
</feature>
<dbReference type="Pfam" id="PF17900">
    <property type="entry name" value="Peptidase_M1_N"/>
    <property type="match status" value="1"/>
</dbReference>
<evidence type="ECO:0000256" key="7">
    <source>
        <dbReference type="ARBA" id="ARBA00022692"/>
    </source>
</evidence>
<evidence type="ECO:0000256" key="17">
    <source>
        <dbReference type="PIRSR" id="PIRSR634016-1"/>
    </source>
</evidence>
<keyword evidence="8 18" id="KW-0479">Metal-binding</keyword>
<organism evidence="24 25">
    <name type="scientific">Popillia japonica</name>
    <name type="common">Japanese beetle</name>
    <dbReference type="NCBI Taxonomy" id="7064"/>
    <lineage>
        <taxon>Eukaryota</taxon>
        <taxon>Metazoa</taxon>
        <taxon>Ecdysozoa</taxon>
        <taxon>Arthropoda</taxon>
        <taxon>Hexapoda</taxon>
        <taxon>Insecta</taxon>
        <taxon>Pterygota</taxon>
        <taxon>Neoptera</taxon>
        <taxon>Endopterygota</taxon>
        <taxon>Coleoptera</taxon>
        <taxon>Polyphaga</taxon>
        <taxon>Scarabaeiformia</taxon>
        <taxon>Scarabaeidae</taxon>
        <taxon>Rutelinae</taxon>
        <taxon>Popillia</taxon>
    </lineage>
</organism>
<evidence type="ECO:0000256" key="12">
    <source>
        <dbReference type="ARBA" id="ARBA00022989"/>
    </source>
</evidence>
<evidence type="ECO:0000256" key="3">
    <source>
        <dbReference type="ARBA" id="ARBA00010136"/>
    </source>
</evidence>
<evidence type="ECO:0000256" key="11">
    <source>
        <dbReference type="ARBA" id="ARBA00022968"/>
    </source>
</evidence>
<dbReference type="InterPro" id="IPR014782">
    <property type="entry name" value="Peptidase_M1_dom"/>
</dbReference>
<name>A0AAW1IYQ2_POPJA</name>
<dbReference type="PANTHER" id="PTHR11533">
    <property type="entry name" value="PROTEASE M1 ZINC METALLOPROTEASE"/>
    <property type="match status" value="1"/>
</dbReference>
<dbReference type="AlphaFoldDB" id="A0AAW1IYQ2"/>
<dbReference type="SUPFAM" id="SSF55486">
    <property type="entry name" value="Metalloproteases ('zincins'), catalytic domain"/>
    <property type="match status" value="1"/>
</dbReference>
<evidence type="ECO:0000259" key="22">
    <source>
        <dbReference type="Pfam" id="PF11838"/>
    </source>
</evidence>
<evidence type="ECO:0000256" key="18">
    <source>
        <dbReference type="PIRSR" id="PIRSR634016-3"/>
    </source>
</evidence>
<evidence type="ECO:0000256" key="15">
    <source>
        <dbReference type="ARBA" id="ARBA00023180"/>
    </source>
</evidence>
<dbReference type="PRINTS" id="PR00756">
    <property type="entry name" value="ALADIPTASE"/>
</dbReference>
<comment type="similarity">
    <text evidence="3">Belongs to the peptidase M1 family.</text>
</comment>
<keyword evidence="5" id="KW-0336">GPI-anchor</keyword>
<feature type="transmembrane region" description="Helical" evidence="20">
    <location>
        <begin position="106"/>
        <end position="126"/>
    </location>
</feature>
<feature type="domain" description="ERAP1-like C-terminal" evidence="22">
    <location>
        <begin position="701"/>
        <end position="1016"/>
    </location>
</feature>
<feature type="binding site" evidence="18">
    <location>
        <position position="472"/>
    </location>
    <ligand>
        <name>Zn(2+)</name>
        <dbReference type="ChEBI" id="CHEBI:29105"/>
        <note>catalytic</note>
    </ligand>
</feature>
<dbReference type="FunFam" id="1.10.390.10:FF:000006">
    <property type="entry name" value="Puromycin-sensitive aminopeptidase"/>
    <property type="match status" value="1"/>
</dbReference>
<evidence type="ECO:0000259" key="23">
    <source>
        <dbReference type="Pfam" id="PF17900"/>
    </source>
</evidence>
<dbReference type="GO" id="GO:0006508">
    <property type="term" value="P:proteolysis"/>
    <property type="evidence" value="ECO:0007669"/>
    <property type="project" value="UniProtKB-KW"/>
</dbReference>
<evidence type="ECO:0000256" key="1">
    <source>
        <dbReference type="ARBA" id="ARBA00004606"/>
    </source>
</evidence>
<keyword evidence="6" id="KW-0645">Protease</keyword>
<dbReference type="GO" id="GO:0043171">
    <property type="term" value="P:peptide catabolic process"/>
    <property type="evidence" value="ECO:0007669"/>
    <property type="project" value="TreeGrafter"/>
</dbReference>
<evidence type="ECO:0000313" key="25">
    <source>
        <dbReference type="Proteomes" id="UP001458880"/>
    </source>
</evidence>
<dbReference type="Pfam" id="PF11838">
    <property type="entry name" value="ERAP1_C"/>
    <property type="match status" value="1"/>
</dbReference>
<evidence type="ECO:0000256" key="10">
    <source>
        <dbReference type="ARBA" id="ARBA00022833"/>
    </source>
</evidence>
<evidence type="ECO:0000256" key="16">
    <source>
        <dbReference type="ARBA" id="ARBA00023288"/>
    </source>
</evidence>
<keyword evidence="10 18" id="KW-0862">Zinc</keyword>
<dbReference type="InterPro" id="IPR024571">
    <property type="entry name" value="ERAP1-like_C_dom"/>
</dbReference>
<dbReference type="Pfam" id="PF01433">
    <property type="entry name" value="Peptidase_M1"/>
    <property type="match status" value="1"/>
</dbReference>
<dbReference type="InterPro" id="IPR045357">
    <property type="entry name" value="Aminopeptidase_N-like_N"/>
</dbReference>
<protein>
    <submittedName>
        <fullName evidence="24">Peptidase family M1 domain</fullName>
    </submittedName>
</protein>
<dbReference type="InterPro" id="IPR027268">
    <property type="entry name" value="Peptidase_M4/M1_CTD_sf"/>
</dbReference>